<feature type="compositionally biased region" description="Polar residues" evidence="1">
    <location>
        <begin position="1042"/>
        <end position="1058"/>
    </location>
</feature>
<feature type="region of interest" description="Disordered" evidence="1">
    <location>
        <begin position="838"/>
        <end position="860"/>
    </location>
</feature>
<feature type="region of interest" description="Disordered" evidence="1">
    <location>
        <begin position="440"/>
        <end position="469"/>
    </location>
</feature>
<reference evidence="3" key="1">
    <citation type="journal article" date="2020" name="Fungal Divers.">
        <title>Resolving the Mortierellaceae phylogeny through synthesis of multi-gene phylogenetics and phylogenomics.</title>
        <authorList>
            <person name="Vandepol N."/>
            <person name="Liber J."/>
            <person name="Desiro A."/>
            <person name="Na H."/>
            <person name="Kennedy M."/>
            <person name="Barry K."/>
            <person name="Grigoriev I.V."/>
            <person name="Miller A.N."/>
            <person name="O'Donnell K."/>
            <person name="Stajich J.E."/>
            <person name="Bonito G."/>
        </authorList>
    </citation>
    <scope>NUCLEOTIDE SEQUENCE</scope>
    <source>
        <strain evidence="3">NRRL 2591</strain>
    </source>
</reference>
<feature type="region of interest" description="Disordered" evidence="1">
    <location>
        <begin position="1541"/>
        <end position="1560"/>
    </location>
</feature>
<feature type="compositionally biased region" description="Pro residues" evidence="1">
    <location>
        <begin position="662"/>
        <end position="673"/>
    </location>
</feature>
<feature type="compositionally biased region" description="Low complexity" evidence="1">
    <location>
        <begin position="1175"/>
        <end position="1184"/>
    </location>
</feature>
<feature type="compositionally biased region" description="Low complexity" evidence="1">
    <location>
        <begin position="1139"/>
        <end position="1157"/>
    </location>
</feature>
<feature type="region of interest" description="Disordered" evidence="1">
    <location>
        <begin position="116"/>
        <end position="178"/>
    </location>
</feature>
<feature type="region of interest" description="Disordered" evidence="1">
    <location>
        <begin position="880"/>
        <end position="1218"/>
    </location>
</feature>
<protein>
    <recommendedName>
        <fullName evidence="2">PH domain-containing protein</fullName>
    </recommendedName>
</protein>
<dbReference type="InterPro" id="IPR001849">
    <property type="entry name" value="PH_domain"/>
</dbReference>
<feature type="compositionally biased region" description="Low complexity" evidence="1">
    <location>
        <begin position="1060"/>
        <end position="1074"/>
    </location>
</feature>
<proteinExistence type="predicted"/>
<name>A0A9P6K321_9FUNG</name>
<feature type="compositionally biased region" description="Low complexity" evidence="1">
    <location>
        <begin position="531"/>
        <end position="549"/>
    </location>
</feature>
<feature type="compositionally biased region" description="Low complexity" evidence="1">
    <location>
        <begin position="943"/>
        <end position="976"/>
    </location>
</feature>
<feature type="domain" description="PH" evidence="2">
    <location>
        <begin position="1"/>
        <end position="61"/>
    </location>
</feature>
<feature type="compositionally biased region" description="Polar residues" evidence="1">
    <location>
        <begin position="131"/>
        <end position="143"/>
    </location>
</feature>
<evidence type="ECO:0000313" key="3">
    <source>
        <dbReference type="EMBL" id="KAF9543809.1"/>
    </source>
</evidence>
<feature type="compositionally biased region" description="Basic and acidic residues" evidence="1">
    <location>
        <begin position="511"/>
        <end position="529"/>
    </location>
</feature>
<keyword evidence="4" id="KW-1185">Reference proteome</keyword>
<feature type="compositionally biased region" description="Low complexity" evidence="1">
    <location>
        <begin position="338"/>
        <end position="358"/>
    </location>
</feature>
<feature type="compositionally biased region" description="Polar residues" evidence="1">
    <location>
        <begin position="1587"/>
        <end position="1602"/>
    </location>
</feature>
<sequence>MLHLSEYSILAAGPEISRKSKLAFRLSSPEPIPHQQQHHVFFTESAQSLHNWLYSLQLHINHATATWSSKAATSSPTGLGLQQTGGAASGGLSRRMDQGGVVPGQSIIDKVLDRLHLDDPSTSGEPGAPTGSMSDSTIASTVKDQSRLPYIPPNFSQSHEDNNDTWSSTSSMPNTSTNTSTNLEYIFALTQQSQASKSSMDSIRGGNDRSEQQARSQGSPIVSGGASHQPIHPTPLSYATSSTGYAGSTFTDQSSVTSEAIRFSADYQGRSSLHQPRPSPGAGNGFLVGSASPHMYPIRSSVHSGLSAENGAGSPSTSVAGSPFASPTLSSQHPSVLSGSSNNNSSSNNINNSSSSNNHHTHSHTGSASPRTFYRVLENSSPSKRAESIASSASISTIASSGDVSTINDLNSENGLSSTATDSSLPSKPKSAGATILGLVTGGSKHKKDKKDGSNAGSSHSGSGSGSGSSGLKLFGSGVCHYSGCTQMAKTCTFHNKKFRPESPNAIASRKAKEEKKAAKETAKEEKKAGKSSLWSSSSDKSGSQGNISEISSPIMMKADGSLLTNYNGGSGRGLSSRSMVSLPRDAEFGIDPSTVPLPPLHLRSLASSPTRRRSPSVSVLEESFSQQSQQQDYSRTPDIPSKSNGGYSMRPQTPLSAAPSQPLPPPPPPPRAPSSASNHRPGSNNKETFSLSRKMGLQMGSEFGAVEKTALSGTALDGNYFVANHHRTMQKLQLSRKPQPLQQQFIDQQQFQQQQQQQYQQQQSELFKGVGVSRHIVAPDELAMAIEMEAEEMRRRQAELQETQKSRPTSMVKGGGAYHSMPIQLHLATVSELSALSDGADEAESGLQESQSPPRQDGGKIISAQEQMAYAPLELPTTIESDRSPISGFTAGISPLSPNPGSQLPPAASLGIPLSEISNASSGGGRGGSTKSSNHGSPRSNSLSAGSGVSSSGSPSSSGLPAPLSSLSRRQMSSSPGLGSRHPMSPMNASFMEEEDRSDFHMRSLPPPKRRTNDHLFKGDSNSTQRNELPRRSSAAAAVTLSPTENGPRSGPLSNDQHGGPTPSSSSGAPGTSLRPAYMARRQSSSPVLIRVSDQGGQNISPLLTGGATRTFAGDAPSRELIRRPSELTTPISSAEGSPAPSTSTGSSSMCSFVTSRYTEQDAPPMSPSQDGASTSSLPSPTSVPGRAYRTASSPLASVTPADGCSPSTSPVPNSVLQMPEELINTTHPALTSMTPSPAPHRGPAVVNEDIPSVVINSPRASSSLNVVGQEPAKRVLHNVSSFRFPAPSQDATEVDSNSRPLSSCSSASLYSSASENFGAHEEEDHHTSMDEGYRSRQQQYQQQQHQQQRRGSNGLYHDGTHSPGGGMSPSLHAAALGLYPGLRKLSLFTAAVGDHPPPPLLSGRKDSAGSSVSTRDYHHGVTSPTLSIMEDGDEVTTEEEDLDLHNDEDWAGNMKSMRRGYHQDPSIVVANAAITGEAPGRVVVDSLPMDGLAAPPLIPLPLTPPHSTAQPLRPSPSAMKAPPVIPGSYYFPTSPSVPLPPTPPVSDNIPPVSPSKNPLALAVATQGGGVPPMIPPRSPHRSVPGSPTTLRSMRSYQSLVSPPPPPSGT</sequence>
<feature type="compositionally biased region" description="Low complexity" evidence="1">
    <location>
        <begin position="165"/>
        <end position="178"/>
    </location>
</feature>
<dbReference type="PROSITE" id="PS50003">
    <property type="entry name" value="PH_DOMAIN"/>
    <property type="match status" value="1"/>
</dbReference>
<feature type="compositionally biased region" description="Low complexity" evidence="1">
    <location>
        <begin position="1337"/>
        <end position="1352"/>
    </location>
</feature>
<gene>
    <name evidence="3" type="ORF">EC957_000423</name>
</gene>
<accession>A0A9P6K321</accession>
<feature type="compositionally biased region" description="Polar residues" evidence="1">
    <location>
        <begin position="313"/>
        <end position="337"/>
    </location>
</feature>
<comment type="caution">
    <text evidence="3">The sequence shown here is derived from an EMBL/GenBank/DDBJ whole genome shotgun (WGS) entry which is preliminary data.</text>
</comment>
<feature type="compositionally biased region" description="Polar residues" evidence="1">
    <location>
        <begin position="192"/>
        <end position="201"/>
    </location>
</feature>
<feature type="compositionally biased region" description="Polar residues" evidence="1">
    <location>
        <begin position="642"/>
        <end position="654"/>
    </location>
</feature>
<evidence type="ECO:0000259" key="2">
    <source>
        <dbReference type="PROSITE" id="PS50003"/>
    </source>
</evidence>
<feature type="region of interest" description="Disordered" evidence="1">
    <location>
        <begin position="498"/>
        <end position="553"/>
    </location>
</feature>
<feature type="compositionally biased region" description="Polar residues" evidence="1">
    <location>
        <begin position="1128"/>
        <end position="1137"/>
    </location>
</feature>
<feature type="compositionally biased region" description="Low complexity" evidence="1">
    <location>
        <begin position="603"/>
        <end position="632"/>
    </location>
</feature>
<feature type="compositionally biased region" description="Polar residues" evidence="1">
    <location>
        <begin position="679"/>
        <end position="689"/>
    </location>
</feature>
<feature type="compositionally biased region" description="Basic and acidic residues" evidence="1">
    <location>
        <begin position="1118"/>
        <end position="1127"/>
    </location>
</feature>
<feature type="region of interest" description="Disordered" evidence="1">
    <location>
        <begin position="1286"/>
        <end position="1374"/>
    </location>
</feature>
<feature type="region of interest" description="Disordered" evidence="1">
    <location>
        <begin position="1399"/>
        <end position="1428"/>
    </location>
</feature>
<feature type="compositionally biased region" description="Low complexity" evidence="1">
    <location>
        <begin position="1299"/>
        <end position="1316"/>
    </location>
</feature>
<feature type="region of interest" description="Disordered" evidence="1">
    <location>
        <begin position="1567"/>
        <end position="1611"/>
    </location>
</feature>
<feature type="compositionally biased region" description="Basic and acidic residues" evidence="1">
    <location>
        <begin position="1320"/>
        <end position="1336"/>
    </location>
</feature>
<evidence type="ECO:0000256" key="1">
    <source>
        <dbReference type="SAM" id="MobiDB-lite"/>
    </source>
</evidence>
<dbReference type="Proteomes" id="UP000723463">
    <property type="component" value="Unassembled WGS sequence"/>
</dbReference>
<feature type="compositionally biased region" description="Polar residues" evidence="1">
    <location>
        <begin position="1207"/>
        <end position="1218"/>
    </location>
</feature>
<feature type="region of interest" description="Disordered" evidence="1">
    <location>
        <begin position="586"/>
        <end position="689"/>
    </location>
</feature>
<dbReference type="EMBL" id="JAAAXW010000104">
    <property type="protein sequence ID" value="KAF9543809.1"/>
    <property type="molecule type" value="Genomic_DNA"/>
</dbReference>
<feature type="region of interest" description="Disordered" evidence="1">
    <location>
        <begin position="71"/>
        <end position="101"/>
    </location>
</feature>
<feature type="region of interest" description="Disordered" evidence="1">
    <location>
        <begin position="192"/>
        <end position="240"/>
    </location>
</feature>
<organism evidence="3 4">
    <name type="scientific">Mortierella hygrophila</name>
    <dbReference type="NCBI Taxonomy" id="979708"/>
    <lineage>
        <taxon>Eukaryota</taxon>
        <taxon>Fungi</taxon>
        <taxon>Fungi incertae sedis</taxon>
        <taxon>Mucoromycota</taxon>
        <taxon>Mortierellomycotina</taxon>
        <taxon>Mortierellomycetes</taxon>
        <taxon>Mortierellales</taxon>
        <taxon>Mortierellaceae</taxon>
        <taxon>Mortierella</taxon>
    </lineage>
</organism>
<feature type="region of interest" description="Disordered" evidence="1">
    <location>
        <begin position="304"/>
        <end position="371"/>
    </location>
</feature>
<evidence type="ECO:0000313" key="4">
    <source>
        <dbReference type="Proteomes" id="UP000723463"/>
    </source>
</evidence>